<dbReference type="OrthoDB" id="287432at2"/>
<keyword evidence="2" id="KW-1185">Reference proteome</keyword>
<sequence>MPLPPPPQDVLSREFLAARSLLLEAAAALDRVDRAGQLDQSEEASRLVKAAGLLADAKGPGRADRLQELFSLPYDPDWRSHFGV</sequence>
<dbReference type="RefSeq" id="WP_145283774.1">
    <property type="nucleotide sequence ID" value="NZ_CP036291.1"/>
</dbReference>
<accession>A0A518DAY4</accession>
<evidence type="ECO:0000313" key="2">
    <source>
        <dbReference type="Proteomes" id="UP000317429"/>
    </source>
</evidence>
<dbReference type="AlphaFoldDB" id="A0A518DAY4"/>
<proteinExistence type="predicted"/>
<reference evidence="1 2" key="1">
    <citation type="submission" date="2019-02" db="EMBL/GenBank/DDBJ databases">
        <title>Deep-cultivation of Planctomycetes and their phenomic and genomic characterization uncovers novel biology.</title>
        <authorList>
            <person name="Wiegand S."/>
            <person name="Jogler M."/>
            <person name="Boedeker C."/>
            <person name="Pinto D."/>
            <person name="Vollmers J."/>
            <person name="Rivas-Marin E."/>
            <person name="Kohn T."/>
            <person name="Peeters S.H."/>
            <person name="Heuer A."/>
            <person name="Rast P."/>
            <person name="Oberbeckmann S."/>
            <person name="Bunk B."/>
            <person name="Jeske O."/>
            <person name="Meyerdierks A."/>
            <person name="Storesund J.E."/>
            <person name="Kallscheuer N."/>
            <person name="Luecker S."/>
            <person name="Lage O.M."/>
            <person name="Pohl T."/>
            <person name="Merkel B.J."/>
            <person name="Hornburger P."/>
            <person name="Mueller R.-W."/>
            <person name="Bruemmer F."/>
            <person name="Labrenz M."/>
            <person name="Spormann A.M."/>
            <person name="Op den Camp H."/>
            <person name="Overmann J."/>
            <person name="Amann R."/>
            <person name="Jetten M.S.M."/>
            <person name="Mascher T."/>
            <person name="Medema M.H."/>
            <person name="Devos D.P."/>
            <person name="Kaster A.-K."/>
            <person name="Ovreas L."/>
            <person name="Rohde M."/>
            <person name="Galperin M.Y."/>
            <person name="Jogler C."/>
        </authorList>
    </citation>
    <scope>NUCLEOTIDE SEQUENCE [LARGE SCALE GENOMIC DNA]</scope>
    <source>
        <strain evidence="1 2">Pla175</strain>
    </source>
</reference>
<organism evidence="1 2">
    <name type="scientific">Pirellulimonas nuda</name>
    <dbReference type="NCBI Taxonomy" id="2528009"/>
    <lineage>
        <taxon>Bacteria</taxon>
        <taxon>Pseudomonadati</taxon>
        <taxon>Planctomycetota</taxon>
        <taxon>Planctomycetia</taxon>
        <taxon>Pirellulales</taxon>
        <taxon>Lacipirellulaceae</taxon>
        <taxon>Pirellulimonas</taxon>
    </lineage>
</organism>
<dbReference type="EMBL" id="CP036291">
    <property type="protein sequence ID" value="QDU88644.1"/>
    <property type="molecule type" value="Genomic_DNA"/>
</dbReference>
<name>A0A518DAY4_9BACT</name>
<dbReference type="KEGG" id="pnd:Pla175_20240"/>
<gene>
    <name evidence="1" type="ORF">Pla175_20240</name>
</gene>
<evidence type="ECO:0000313" key="1">
    <source>
        <dbReference type="EMBL" id="QDU88644.1"/>
    </source>
</evidence>
<protein>
    <submittedName>
        <fullName evidence="1">Uncharacterized protein</fullName>
    </submittedName>
</protein>
<dbReference type="Proteomes" id="UP000317429">
    <property type="component" value="Chromosome"/>
</dbReference>